<dbReference type="PROSITE" id="PS00107">
    <property type="entry name" value="PROTEIN_KINASE_ATP"/>
    <property type="match status" value="1"/>
</dbReference>
<evidence type="ECO:0000256" key="2">
    <source>
        <dbReference type="ARBA" id="ARBA00022741"/>
    </source>
</evidence>
<sequence>MMVQDSPNRQWAGNCGCDGSCAFQFFNDDMELVDVRSKPVEEKQVEEGSPPLILHLLLMCLLPRLQALDTFLQAHCVDLTDEEGEIIEYLEVLSRHRHQETVLKALVQQLKQLTGFNAFQEDSSEDEDNNMLQMLLEAPRKSREAHWMHLQIDALMAQQETEEESLDWQKHWQKHWQEDWQEDYKQQIQVFEEFLSSGKLQEHLQMLETSEKLEVLTALQYERRKLSEKDEKELMPLEEQELLDRAIEEVSGAVEAEIVAVPDWFVPRYEVQIRQETGSFERCVGGEWNGLQVTLEYVENTDMAVNFIEKWRGVTNPYIVTLHKACHVGNSPFVIYESIRDYIPLVDYSKIVQNPRKGWKRLLEAARGLQYLHNLGIVHGSITSACVVVGADRKAKIKPNSCEDLHAEPSKESDVYAFASIIQEATSPLTLEDSDNSLSSIEEDQEQPSGVWSLIDEMTSSDPNDRPDMDSVVRILLNLTERERLWNDAQFPELLLHAPDVWTALRTASQSHETGVQMCARVLSRLEQVLVRLWDDGIVFGEGESVEYNWQTRTEHLLRSMRYLTRHYLPSNGQRELLKIAQARRFSTEIQQIHHQLDALLAEFDSESSIFDETSSRSADEWELQWEYDCGDLVTSFHGYLDGLEHSDSLSLLRTDVAMEAMTAMKHELDNFRYAFSDTQLDLVYETEAAGIWSELVHPHVVELFGACHVGSTPFFVFERGRGGSLMAYLSRYQNSTVFNDSIPKTPHLWRLLHEAGLGLQYLHEREIVHEQLRSDNIVVVVEKRSALAKRNRRGRKDKRSLRYDSSMQEVAKLNGLQFVPLYNPWLPQTGRSIPEEDSASDNGRWLAPERRGDGMVPGPPSLASDIYSFGMIIIEALLHGATGSCEELQDGIQDEGQSFFEHEPDQFEHDAWELVQKMCAWQPELRPSISYVVQQLGELAKRERGTDELGGYHVDDESEETTTASIVDEDEHFSIASDPITVADVMVHVPGTAQPVTISQALETLKSQIQKPTEDGIDIEASSGNDLNAQILLRLEDIYERLCDVEANIDDDSDLSTIVANFVDILTQFIVHVDVSGTGNSLTQIAAIRQRTSDKFSFHKDLDELLDGLLARDLLPSQVHDWKRQWYLNKARQTLSYAWTLMNPDAADILLDELKDAHDREEILAFLRFEVTRHRSSYTPAQVEAMGTACIDISRRLSDTSTIPEVTEHFHLWRPPKWFIPPYEVEFNPRESLGHGAFASVHMGTWLGTPVVIKKLTPVPINPLVSQPSVVFYRELSIWYRLNHPYVVKLYGGCHVGGQPFFVCEPASNGRLDTYLHRFDPVGTSVGTSSFRSASTTSGQTNGFSRSTSNGSSTGFSAESTGCYRRREAWKKLRQSALGLQYLHQHSIVHGDLKCDNILVAADGTAKLTDFGLSSIRRYVDSDQEQSSNVSVVGAQRWKAPECLAGAPPSFESDVYSFGMCILQAVSAEFPWGSRMPDAAVRFHVRRGVLPPRPKGFEDDAHWELVKQMCCFDPQQRLKLPVVVQRLSRFADLEARRQRGGVSTDTNVDSHYERAIGFVGDRGDPESDASAPYKNTSQHDEDATDSDGASDSGATAVVDSPEESGSEEETDSWGTSTTKKKKKKTVFTKSPYLEQTTPVPNGIHTANDDSNSDASASAPTSEESTSDESGSSSKTTKPKTTKSKTKKKTADSASGSDSESSASSKSTSSTKKGSNSTKKDSNSAKQDSTSETSDATDSTQNSDTTPSPDSSTTSASASGSGSSSAASVMTDSASADKTGMSNTLLLGLMMGGAVALVMLVAVFVYIKTNSKDEEEDDDMDPVLRTARHDGSKGTAQSSTLNANYHDNHNMSPGAYSDDYYDNQHNAQYDQEPYGHHGQNNAYNNPNLDMLTPQSQIALAHSQMSLPPMAQTGHSTGSSQYSDSQYSSFYAQSAYSTDQSVSQVVGKYPGMRQGKGENDVAGSSEEESDFEGDSIQDMSQATNVWNTAGRNRGGTAASGMDRSMVESRFAPSDTRSTAASDYNGKNRFQESEYTEYRMSTDYESSYAGGNSGYDKSFAATRSGYEMSYASDQSGYDSRYADGKSFQSSGFSEYEQAVAPPRNRGDSTNSDASSFYRGKESRFTDASYC</sequence>
<dbReference type="Proteomes" id="UP000709295">
    <property type="component" value="Unassembled WGS sequence"/>
</dbReference>
<feature type="compositionally biased region" description="Low complexity" evidence="5">
    <location>
        <begin position="1649"/>
        <end position="1676"/>
    </location>
</feature>
<feature type="region of interest" description="Disordered" evidence="5">
    <location>
        <begin position="2090"/>
        <end position="2128"/>
    </location>
</feature>
<keyword evidence="3 4" id="KW-0067">ATP-binding</keyword>
<feature type="compositionally biased region" description="Low complexity" evidence="5">
    <location>
        <begin position="1728"/>
        <end position="1770"/>
    </location>
</feature>
<feature type="compositionally biased region" description="Polar residues" evidence="5">
    <location>
        <begin position="1834"/>
        <end position="1845"/>
    </location>
</feature>
<dbReference type="GO" id="GO:0005524">
    <property type="term" value="F:ATP binding"/>
    <property type="evidence" value="ECO:0007669"/>
    <property type="project" value="UniProtKB-UniRule"/>
</dbReference>
<evidence type="ECO:0000259" key="7">
    <source>
        <dbReference type="PROSITE" id="PS50011"/>
    </source>
</evidence>
<dbReference type="PROSITE" id="PS50011">
    <property type="entry name" value="PROTEIN_KINASE_DOM"/>
    <property type="match status" value="2"/>
</dbReference>
<protein>
    <recommendedName>
        <fullName evidence="7">Protein kinase domain-containing protein</fullName>
    </recommendedName>
</protein>
<feature type="domain" description="Protein kinase" evidence="7">
    <location>
        <begin position="622"/>
        <end position="940"/>
    </location>
</feature>
<keyword evidence="2 4" id="KW-0547">Nucleotide-binding</keyword>
<feature type="compositionally biased region" description="Acidic residues" evidence="5">
    <location>
        <begin position="1964"/>
        <end position="1974"/>
    </location>
</feature>
<feature type="region of interest" description="Disordered" evidence="5">
    <location>
        <begin position="1331"/>
        <end position="1359"/>
    </location>
</feature>
<keyword evidence="6" id="KW-1133">Transmembrane helix</keyword>
<evidence type="ECO:0000256" key="3">
    <source>
        <dbReference type="ARBA" id="ARBA00022840"/>
    </source>
</evidence>
<feature type="transmembrane region" description="Helical" evidence="6">
    <location>
        <begin position="1785"/>
        <end position="1807"/>
    </location>
</feature>
<evidence type="ECO:0000256" key="4">
    <source>
        <dbReference type="PROSITE-ProRule" id="PRU10141"/>
    </source>
</evidence>
<name>A0A8J5MFD1_9STRA</name>
<gene>
    <name evidence="8" type="ORF">JG688_00009715</name>
</gene>
<keyword evidence="6" id="KW-0812">Transmembrane</keyword>
<keyword evidence="1" id="KW-0723">Serine/threonine-protein kinase</keyword>
<evidence type="ECO:0000313" key="9">
    <source>
        <dbReference type="Proteomes" id="UP000709295"/>
    </source>
</evidence>
<organism evidence="8 9">
    <name type="scientific">Phytophthora aleatoria</name>
    <dbReference type="NCBI Taxonomy" id="2496075"/>
    <lineage>
        <taxon>Eukaryota</taxon>
        <taxon>Sar</taxon>
        <taxon>Stramenopiles</taxon>
        <taxon>Oomycota</taxon>
        <taxon>Peronosporomycetes</taxon>
        <taxon>Peronosporales</taxon>
        <taxon>Peronosporaceae</taxon>
        <taxon>Phytophthora</taxon>
    </lineage>
</organism>
<keyword evidence="1" id="KW-0418">Kinase</keyword>
<dbReference type="GO" id="GO:0004674">
    <property type="term" value="F:protein serine/threonine kinase activity"/>
    <property type="evidence" value="ECO:0007669"/>
    <property type="project" value="UniProtKB-KW"/>
</dbReference>
<dbReference type="InterPro" id="IPR000719">
    <property type="entry name" value="Prot_kinase_dom"/>
</dbReference>
<feature type="binding site" evidence="4">
    <location>
        <position position="1256"/>
    </location>
    <ligand>
        <name>ATP</name>
        <dbReference type="ChEBI" id="CHEBI:30616"/>
    </ligand>
</feature>
<dbReference type="InterPro" id="IPR051681">
    <property type="entry name" value="Ser/Thr_Kinases-Pseudokinases"/>
</dbReference>
<dbReference type="PANTHER" id="PTHR44329:SF214">
    <property type="entry name" value="PROTEIN KINASE DOMAIN-CONTAINING PROTEIN"/>
    <property type="match status" value="1"/>
</dbReference>
<proteinExistence type="predicted"/>
<evidence type="ECO:0000256" key="1">
    <source>
        <dbReference type="ARBA" id="ARBA00022527"/>
    </source>
</evidence>
<reference evidence="8" key="1">
    <citation type="submission" date="2021-01" db="EMBL/GenBank/DDBJ databases">
        <title>Phytophthora aleatoria, a newly-described species from Pinus radiata is distinct from Phytophthora cactorum isolates based on comparative genomics.</title>
        <authorList>
            <person name="Mcdougal R."/>
            <person name="Panda P."/>
            <person name="Williams N."/>
            <person name="Studholme D.J."/>
        </authorList>
    </citation>
    <scope>NUCLEOTIDE SEQUENCE</scope>
    <source>
        <strain evidence="8">NZFS 4037</strain>
    </source>
</reference>
<dbReference type="InterPro" id="IPR008271">
    <property type="entry name" value="Ser/Thr_kinase_AS"/>
</dbReference>
<evidence type="ECO:0000256" key="5">
    <source>
        <dbReference type="SAM" id="MobiDB-lite"/>
    </source>
</evidence>
<feature type="compositionally biased region" description="Low complexity" evidence="5">
    <location>
        <begin position="1692"/>
        <end position="1717"/>
    </location>
</feature>
<feature type="compositionally biased region" description="Acidic residues" evidence="5">
    <location>
        <begin position="1601"/>
        <end position="1612"/>
    </location>
</feature>
<feature type="compositionally biased region" description="Low complexity" evidence="5">
    <location>
        <begin position="1587"/>
        <end position="1597"/>
    </location>
</feature>
<feature type="compositionally biased region" description="Basic residues" evidence="5">
    <location>
        <begin position="1677"/>
        <end position="1688"/>
    </location>
</feature>
<dbReference type="SMART" id="SM00220">
    <property type="entry name" value="S_TKc"/>
    <property type="match status" value="1"/>
</dbReference>
<dbReference type="EMBL" id="JAENGY010000571">
    <property type="protein sequence ID" value="KAG6960190.1"/>
    <property type="molecule type" value="Genomic_DNA"/>
</dbReference>
<dbReference type="InterPro" id="IPR001245">
    <property type="entry name" value="Ser-Thr/Tyr_kinase_cat_dom"/>
</dbReference>
<feature type="domain" description="Protein kinase" evidence="7">
    <location>
        <begin position="1228"/>
        <end position="1532"/>
    </location>
</feature>
<comment type="caution">
    <text evidence="8">The sequence shown here is derived from an EMBL/GenBank/DDBJ whole genome shotgun (WGS) entry which is preliminary data.</text>
</comment>
<accession>A0A8J5MFD1</accession>
<evidence type="ECO:0000313" key="8">
    <source>
        <dbReference type="EMBL" id="KAG6960190.1"/>
    </source>
</evidence>
<keyword evidence="1" id="KW-0808">Transferase</keyword>
<keyword evidence="9" id="KW-1185">Reference proteome</keyword>
<dbReference type="Pfam" id="PF07714">
    <property type="entry name" value="PK_Tyr_Ser-Thr"/>
    <property type="match status" value="2"/>
</dbReference>
<dbReference type="PROSITE" id="PS00108">
    <property type="entry name" value="PROTEIN_KINASE_ST"/>
    <property type="match status" value="1"/>
</dbReference>
<dbReference type="PANTHER" id="PTHR44329">
    <property type="entry name" value="SERINE/THREONINE-PROTEIN KINASE TNNI3K-RELATED"/>
    <property type="match status" value="1"/>
</dbReference>
<feature type="region of interest" description="Disordered" evidence="5">
    <location>
        <begin position="1812"/>
        <end position="1884"/>
    </location>
</feature>
<feature type="region of interest" description="Disordered" evidence="5">
    <location>
        <begin position="1559"/>
        <end position="1770"/>
    </location>
</feature>
<feature type="region of interest" description="Disordered" evidence="5">
    <location>
        <begin position="1948"/>
        <end position="2026"/>
    </location>
</feature>
<keyword evidence="6" id="KW-0472">Membrane</keyword>
<evidence type="ECO:0000256" key="6">
    <source>
        <dbReference type="SAM" id="Phobius"/>
    </source>
</evidence>
<feature type="compositionally biased region" description="Polar residues" evidence="5">
    <location>
        <begin position="1976"/>
        <end position="1989"/>
    </location>
</feature>
<dbReference type="InterPro" id="IPR017441">
    <property type="entry name" value="Protein_kinase_ATP_BS"/>
</dbReference>